<dbReference type="RefSeq" id="WP_031175561.1">
    <property type="nucleotide sequence ID" value="NZ_BBQG01000029.1"/>
</dbReference>
<dbReference type="InterPro" id="IPR013653">
    <property type="entry name" value="GCN5-like_dom"/>
</dbReference>
<reference evidence="1 2" key="1">
    <citation type="submission" date="2018-10" db="EMBL/GenBank/DDBJ databases">
        <title>Isolation of pseudouridimycin from Streptomyces albus DSM 40763.</title>
        <authorList>
            <person name="Rosenqvist P."/>
            <person name="Metsae-Ketelae M."/>
            <person name="Virta P."/>
        </authorList>
    </citation>
    <scope>NUCLEOTIDE SEQUENCE [LARGE SCALE GENOMIC DNA]</scope>
    <source>
        <strain evidence="1 2">DSM 40763</strain>
    </source>
</reference>
<evidence type="ECO:0000313" key="2">
    <source>
        <dbReference type="Proteomes" id="UP000298111"/>
    </source>
</evidence>
<proteinExistence type="predicted"/>
<organism evidence="1 2">
    <name type="scientific">Streptomyces albus</name>
    <dbReference type="NCBI Taxonomy" id="1888"/>
    <lineage>
        <taxon>Bacteria</taxon>
        <taxon>Bacillati</taxon>
        <taxon>Actinomycetota</taxon>
        <taxon>Actinomycetes</taxon>
        <taxon>Kitasatosporales</taxon>
        <taxon>Streptomycetaceae</taxon>
        <taxon>Streptomyces</taxon>
    </lineage>
</organism>
<dbReference type="GO" id="GO:0016747">
    <property type="term" value="F:acyltransferase activity, transferring groups other than amino-acyl groups"/>
    <property type="evidence" value="ECO:0007669"/>
    <property type="project" value="InterPro"/>
</dbReference>
<gene>
    <name evidence="1" type="ORF">D8771_02425</name>
</gene>
<dbReference type="AlphaFoldDB" id="A0A6C1C0P3"/>
<evidence type="ECO:0000313" key="1">
    <source>
        <dbReference type="EMBL" id="TGG89754.1"/>
    </source>
</evidence>
<dbReference type="Gene3D" id="3.40.630.30">
    <property type="match status" value="1"/>
</dbReference>
<accession>A0A6C1C0P3</accession>
<dbReference type="SUPFAM" id="SSF55729">
    <property type="entry name" value="Acyl-CoA N-acyltransferases (Nat)"/>
    <property type="match status" value="1"/>
</dbReference>
<keyword evidence="1" id="KW-0808">Transferase</keyword>
<dbReference type="GeneID" id="75184435"/>
<name>A0A6C1C0P3_9ACTN</name>
<dbReference type="Pfam" id="PF08445">
    <property type="entry name" value="FR47"/>
    <property type="match status" value="1"/>
</dbReference>
<dbReference type="EMBL" id="RCIY01000002">
    <property type="protein sequence ID" value="TGG89754.1"/>
    <property type="molecule type" value="Genomic_DNA"/>
</dbReference>
<comment type="caution">
    <text evidence="1">The sequence shown here is derived from an EMBL/GenBank/DDBJ whole genome shotgun (WGS) entry which is preliminary data.</text>
</comment>
<protein>
    <submittedName>
        <fullName evidence="1">GNAT family N-acetyltransferase</fullName>
    </submittedName>
</protein>
<dbReference type="PROSITE" id="PS51186">
    <property type="entry name" value="GNAT"/>
    <property type="match status" value="1"/>
</dbReference>
<dbReference type="Proteomes" id="UP000298111">
    <property type="component" value="Unassembled WGS sequence"/>
</dbReference>
<dbReference type="InterPro" id="IPR016181">
    <property type="entry name" value="Acyl_CoA_acyltransferase"/>
</dbReference>
<sequence>MKELVKAGEVERVSDGDTQLIWAAQGQGDGLLGPGVRAWRYGSAVVVAAPGLSGRDRMAVKLREGGHIDDAAYAVRRALAEVGTSYRLFGEDRLVRAVTQRVPGMVGLHVFQWMETDSPAPPPADEDGERPAVTWLDASAAQRSAALFDAHFPRSHAQPGRSGVRRWAGVLDGKETDEEADDGAGATPLAVAAEAWPATGCGLLAGVLTAPAARGRGLAAAVCGFVVNSLVERYGRAGLMVDADNEPALRTYRRLGMTGRLLSAAHVPAD</sequence>
<dbReference type="InterPro" id="IPR000182">
    <property type="entry name" value="GNAT_dom"/>
</dbReference>